<feature type="transmembrane region" description="Helical" evidence="1">
    <location>
        <begin position="229"/>
        <end position="248"/>
    </location>
</feature>
<feature type="transmembrane region" description="Helical" evidence="1">
    <location>
        <begin position="85"/>
        <end position="102"/>
    </location>
</feature>
<name>A0A2H1EIK5_9ARCH</name>
<evidence type="ECO:0000313" key="2">
    <source>
        <dbReference type="EMBL" id="SHO47639.1"/>
    </source>
</evidence>
<keyword evidence="3" id="KW-1185">Reference proteome</keyword>
<dbReference type="EMBL" id="FRFC01000005">
    <property type="protein sequence ID" value="SHO47639.1"/>
    <property type="molecule type" value="Genomic_DNA"/>
</dbReference>
<sequence>MELELGEFLGISDQIASIHGQIWNILPMVIILSVAIGLAILMKYNKSVKNYISKYKRYVPFPPTPYDNFDLGQLQKIVDKLSRNFTILITIYGFLFVFIISQNLQHVSYSWTVIIWSGWVLAIIVKTANIALSLTDILETAEINNTVKIASNMIYAYNRYYKHTTYLLVFAVAFSPAVFLSLDEQHHNDFKLWSPQISILTIALGIISIFLVMYYYAQVTDLIRPGIPNIYFMSIFLLATESLSSIYSAPLSSVSVILFGYQFEIPQIILVILFASLTYPATVAGQFIAYEENRRRLKREKKSDSK</sequence>
<evidence type="ECO:0000256" key="1">
    <source>
        <dbReference type="SAM" id="Phobius"/>
    </source>
</evidence>
<gene>
    <name evidence="2" type="ORF">NSIN_40158</name>
</gene>
<organism evidence="2 3">
    <name type="scientific">Nitrosotalea sinensis</name>
    <dbReference type="NCBI Taxonomy" id="1499975"/>
    <lineage>
        <taxon>Archaea</taxon>
        <taxon>Nitrososphaerota</taxon>
        <taxon>Nitrososphaeria</taxon>
        <taxon>Nitrosotaleales</taxon>
        <taxon>Nitrosotaleaceae</taxon>
        <taxon>Nitrosotalea</taxon>
    </lineage>
</organism>
<proteinExistence type="predicted"/>
<feature type="transmembrane region" description="Helical" evidence="1">
    <location>
        <begin position="22"/>
        <end position="42"/>
    </location>
</feature>
<feature type="transmembrane region" description="Helical" evidence="1">
    <location>
        <begin position="268"/>
        <end position="290"/>
    </location>
</feature>
<reference evidence="3" key="1">
    <citation type="submission" date="2016-12" db="EMBL/GenBank/DDBJ databases">
        <authorList>
            <person name="Herbold C."/>
        </authorList>
    </citation>
    <scope>NUCLEOTIDE SEQUENCE [LARGE SCALE GENOMIC DNA]</scope>
</reference>
<dbReference type="Proteomes" id="UP000232412">
    <property type="component" value="Unassembled WGS sequence"/>
</dbReference>
<feature type="transmembrane region" description="Helical" evidence="1">
    <location>
        <begin position="197"/>
        <end position="217"/>
    </location>
</feature>
<protein>
    <submittedName>
        <fullName evidence="2">Uncharacterized protein</fullName>
    </submittedName>
</protein>
<keyword evidence="1" id="KW-0472">Membrane</keyword>
<keyword evidence="1" id="KW-1133">Transmembrane helix</keyword>
<keyword evidence="1" id="KW-0812">Transmembrane</keyword>
<feature type="transmembrane region" description="Helical" evidence="1">
    <location>
        <begin position="165"/>
        <end position="182"/>
    </location>
</feature>
<dbReference type="AlphaFoldDB" id="A0A2H1EIK5"/>
<evidence type="ECO:0000313" key="3">
    <source>
        <dbReference type="Proteomes" id="UP000232412"/>
    </source>
</evidence>
<feature type="transmembrane region" description="Helical" evidence="1">
    <location>
        <begin position="108"/>
        <end position="125"/>
    </location>
</feature>
<accession>A0A2H1EIK5</accession>